<reference evidence="2 3" key="1">
    <citation type="journal article" date="2013" name="Genome Biol.">
        <title>Genome of Acanthamoeba castellanii highlights extensive lateral gene transfer and early evolution of tyrosine kinase signaling.</title>
        <authorList>
            <person name="Clarke M."/>
            <person name="Lohan A.J."/>
            <person name="Liu B."/>
            <person name="Lagkouvardos I."/>
            <person name="Roy S."/>
            <person name="Zafar N."/>
            <person name="Bertelli C."/>
            <person name="Schilde C."/>
            <person name="Kianianmomeni A."/>
            <person name="Burglin T.R."/>
            <person name="Frech C."/>
            <person name="Turcotte B."/>
            <person name="Kopec K.O."/>
            <person name="Synnott J.M."/>
            <person name="Choo C."/>
            <person name="Paponov I."/>
            <person name="Finkler A."/>
            <person name="Soon Heng Tan C."/>
            <person name="Hutchins A.P."/>
            <person name="Weinmeier T."/>
            <person name="Rattei T."/>
            <person name="Chu J.S."/>
            <person name="Gimenez G."/>
            <person name="Irimia M."/>
            <person name="Rigden D.J."/>
            <person name="Fitzpatrick D.A."/>
            <person name="Lorenzo-Morales J."/>
            <person name="Bateman A."/>
            <person name="Chiu C.H."/>
            <person name="Tang P."/>
            <person name="Hegemann P."/>
            <person name="Fromm H."/>
            <person name="Raoult D."/>
            <person name="Greub G."/>
            <person name="Miranda-Saavedra D."/>
            <person name="Chen N."/>
            <person name="Nash P."/>
            <person name="Ginger M.L."/>
            <person name="Horn M."/>
            <person name="Schaap P."/>
            <person name="Caler L."/>
            <person name="Loftus B."/>
        </authorList>
    </citation>
    <scope>NUCLEOTIDE SEQUENCE [LARGE SCALE GENOMIC DNA]</scope>
    <source>
        <strain evidence="2 3">Neff</strain>
    </source>
</reference>
<evidence type="ECO:0000313" key="3">
    <source>
        <dbReference type="Proteomes" id="UP000011083"/>
    </source>
</evidence>
<feature type="compositionally biased region" description="Polar residues" evidence="1">
    <location>
        <begin position="277"/>
        <end position="286"/>
    </location>
</feature>
<feature type="region of interest" description="Disordered" evidence="1">
    <location>
        <begin position="250"/>
        <end position="323"/>
    </location>
</feature>
<feature type="region of interest" description="Disordered" evidence="1">
    <location>
        <begin position="89"/>
        <end position="114"/>
    </location>
</feature>
<dbReference type="CDD" id="cd07067">
    <property type="entry name" value="HP_PGM_like"/>
    <property type="match status" value="1"/>
</dbReference>
<dbReference type="SMART" id="SM00855">
    <property type="entry name" value="PGAM"/>
    <property type="match status" value="1"/>
</dbReference>
<dbReference type="OrthoDB" id="414418at2759"/>
<dbReference type="Gene3D" id="3.40.50.1240">
    <property type="entry name" value="Phosphoglycerate mutase-like"/>
    <property type="match status" value="1"/>
</dbReference>
<dbReference type="SUPFAM" id="SSF53254">
    <property type="entry name" value="Phosphoglycerate mutase-like"/>
    <property type="match status" value="1"/>
</dbReference>
<dbReference type="InterPro" id="IPR051710">
    <property type="entry name" value="Phosphatase_SH3-domain"/>
</dbReference>
<proteinExistence type="predicted"/>
<evidence type="ECO:0000256" key="1">
    <source>
        <dbReference type="SAM" id="MobiDB-lite"/>
    </source>
</evidence>
<feature type="compositionally biased region" description="Low complexity" evidence="1">
    <location>
        <begin position="267"/>
        <end position="276"/>
    </location>
</feature>
<dbReference type="AlphaFoldDB" id="L8HCQ6"/>
<dbReference type="PANTHER" id="PTHR16469:SF51">
    <property type="entry name" value="TRANSCRIPTION FACTOR TAU 55 KDA SUBUNIT"/>
    <property type="match status" value="1"/>
</dbReference>
<dbReference type="KEGG" id="acan:ACA1_069130"/>
<dbReference type="InterPro" id="IPR029033">
    <property type="entry name" value="His_PPase_superfam"/>
</dbReference>
<keyword evidence="3" id="KW-1185">Reference proteome</keyword>
<accession>L8HCQ6</accession>
<gene>
    <name evidence="2" type="ORF">ACA1_069130</name>
</gene>
<dbReference type="Pfam" id="PF00300">
    <property type="entry name" value="His_Phos_1"/>
    <property type="match status" value="1"/>
</dbReference>
<sequence length="323" mass="35754">MMEVHPGGATSKESRVVYITRHGMRLDWVKPDWHLEKGEKPCDSPLSEDGLQQARELGQRLADVDLDFIFSSPFLRCVQTADAVAAAQQQRRLRGTQQQQRGRGGGASDYDDDGETAVPIYIEHALGEWEDGKRISPRTTAELKAIFPRIDDEAYTSVVPPHPAGYDDSAGGGGARLGETVHELHRRCERFVDFVNGHEVFGAEGKRILFVGHAASTIAFYRAWVQDRTADFFPATCSLSKLVLLGGDNHEGESKNDEDSTADDDTSPSPASSLLSPQQRRSPTSRWRTELSGDCSHLSSGQQRPWRFSEHHDQELALATANQ</sequence>
<feature type="compositionally biased region" description="Low complexity" evidence="1">
    <location>
        <begin position="89"/>
        <end position="101"/>
    </location>
</feature>
<dbReference type="PANTHER" id="PTHR16469">
    <property type="entry name" value="UBIQUITIN-ASSOCIATED AND SH3 DOMAIN-CONTAINING BA-RELATED"/>
    <property type="match status" value="1"/>
</dbReference>
<dbReference type="EMBL" id="KB007857">
    <property type="protein sequence ID" value="ELR23329.1"/>
    <property type="molecule type" value="Genomic_DNA"/>
</dbReference>
<evidence type="ECO:0000313" key="2">
    <source>
        <dbReference type="EMBL" id="ELR23329.1"/>
    </source>
</evidence>
<dbReference type="Proteomes" id="UP000011083">
    <property type="component" value="Unassembled WGS sequence"/>
</dbReference>
<dbReference type="GeneID" id="14924302"/>
<name>L8HCQ6_ACACF</name>
<dbReference type="VEuPathDB" id="AmoebaDB:ACA1_069130"/>
<organism evidence="2 3">
    <name type="scientific">Acanthamoeba castellanii (strain ATCC 30010 / Neff)</name>
    <dbReference type="NCBI Taxonomy" id="1257118"/>
    <lineage>
        <taxon>Eukaryota</taxon>
        <taxon>Amoebozoa</taxon>
        <taxon>Discosea</taxon>
        <taxon>Longamoebia</taxon>
        <taxon>Centramoebida</taxon>
        <taxon>Acanthamoebidae</taxon>
        <taxon>Acanthamoeba</taxon>
    </lineage>
</organism>
<protein>
    <submittedName>
        <fullName evidence="2">Phosphoglycerate mutase family domain containing protein</fullName>
    </submittedName>
</protein>
<dbReference type="RefSeq" id="XP_004352857.1">
    <property type="nucleotide sequence ID" value="XM_004352805.1"/>
</dbReference>
<dbReference type="InterPro" id="IPR013078">
    <property type="entry name" value="His_Pase_superF_clade-1"/>
</dbReference>